<evidence type="ECO:0000256" key="1">
    <source>
        <dbReference type="ARBA" id="ARBA00022729"/>
    </source>
</evidence>
<keyword evidence="1 4" id="KW-0732">Signal</keyword>
<evidence type="ECO:0000259" key="5">
    <source>
        <dbReference type="SMART" id="SM00856"/>
    </source>
</evidence>
<gene>
    <name evidence="6" type="primary">LOC107827791</name>
</gene>
<dbReference type="NCBIfam" id="TIGR01614">
    <property type="entry name" value="PME_inhib"/>
    <property type="match status" value="1"/>
</dbReference>
<feature type="domain" description="Pectinesterase inhibitor" evidence="5">
    <location>
        <begin position="21"/>
        <end position="130"/>
    </location>
</feature>
<dbReference type="PANTHER" id="PTHR35357">
    <property type="entry name" value="OS02G0537100 PROTEIN"/>
    <property type="match status" value="1"/>
</dbReference>
<dbReference type="InterPro" id="IPR035513">
    <property type="entry name" value="Invertase/methylesterase_inhib"/>
</dbReference>
<sequence length="135" mass="14876">MKTLIYLVILLLTLTLETSSSRNNLVETTCKNTPNYNLCLKTLLSDKRSAGGDITTLALIVVDAIKVKANQAAEFISKLRQSNPPTAWRVPLKKCAFSYKDCEENFKSSFSPLTGLNTAVLELSVVGRAIIRNLL</sequence>
<dbReference type="OrthoDB" id="1918674at2759"/>
<name>A0A1S4DAR6_TOBAC</name>
<organism evidence="6">
    <name type="scientific">Nicotiana tabacum</name>
    <name type="common">Common tobacco</name>
    <dbReference type="NCBI Taxonomy" id="4097"/>
    <lineage>
        <taxon>Eukaryota</taxon>
        <taxon>Viridiplantae</taxon>
        <taxon>Streptophyta</taxon>
        <taxon>Embryophyta</taxon>
        <taxon>Tracheophyta</taxon>
        <taxon>Spermatophyta</taxon>
        <taxon>Magnoliopsida</taxon>
        <taxon>eudicotyledons</taxon>
        <taxon>Gunneridae</taxon>
        <taxon>Pentapetalae</taxon>
        <taxon>asterids</taxon>
        <taxon>lamiids</taxon>
        <taxon>Solanales</taxon>
        <taxon>Solanaceae</taxon>
        <taxon>Nicotianoideae</taxon>
        <taxon>Nicotianeae</taxon>
        <taxon>Nicotiana</taxon>
    </lineage>
</organism>
<reference evidence="6" key="1">
    <citation type="submission" date="2025-08" db="UniProtKB">
        <authorList>
            <consortium name="RefSeq"/>
        </authorList>
    </citation>
    <scope>IDENTIFICATION</scope>
</reference>
<evidence type="ECO:0000256" key="4">
    <source>
        <dbReference type="SAM" id="SignalP"/>
    </source>
</evidence>
<feature type="signal peptide" evidence="4">
    <location>
        <begin position="1"/>
        <end position="20"/>
    </location>
</feature>
<accession>A0A1S4DAR6</accession>
<evidence type="ECO:0000256" key="3">
    <source>
        <dbReference type="ARBA" id="ARBA00038471"/>
    </source>
</evidence>
<dbReference type="SUPFAM" id="SSF101148">
    <property type="entry name" value="Plant invertase/pectin methylesterase inhibitor"/>
    <property type="match status" value="1"/>
</dbReference>
<evidence type="ECO:0000313" key="6">
    <source>
        <dbReference type="RefSeq" id="XP_016510486.1"/>
    </source>
</evidence>
<dbReference type="AlphaFoldDB" id="A0A1S4DAR6"/>
<comment type="similarity">
    <text evidence="3">Belongs to the PMEI family.</text>
</comment>
<dbReference type="Gene3D" id="1.20.140.40">
    <property type="entry name" value="Invertase/pectin methylesterase inhibitor family protein"/>
    <property type="match status" value="1"/>
</dbReference>
<evidence type="ECO:0000256" key="2">
    <source>
        <dbReference type="ARBA" id="ARBA00023157"/>
    </source>
</evidence>
<dbReference type="GO" id="GO:0004857">
    <property type="term" value="F:enzyme inhibitor activity"/>
    <property type="evidence" value="ECO:0007669"/>
    <property type="project" value="InterPro"/>
</dbReference>
<dbReference type="Pfam" id="PF04043">
    <property type="entry name" value="PMEI"/>
    <property type="match status" value="1"/>
</dbReference>
<dbReference type="SMART" id="SM00856">
    <property type="entry name" value="PMEI"/>
    <property type="match status" value="1"/>
</dbReference>
<proteinExistence type="inferred from homology"/>
<feature type="chain" id="PRO_5010241240" evidence="4">
    <location>
        <begin position="21"/>
        <end position="135"/>
    </location>
</feature>
<keyword evidence="2" id="KW-1015">Disulfide bond</keyword>
<dbReference type="InterPro" id="IPR006501">
    <property type="entry name" value="Pectinesterase_inhib_dom"/>
</dbReference>
<dbReference type="RefSeq" id="XP_016510486.1">
    <property type="nucleotide sequence ID" value="XM_016655000.1"/>
</dbReference>
<protein>
    <submittedName>
        <fullName evidence="6">Cell wall / vacuolar inhibitor of fructosidase 1-like isoform X2</fullName>
    </submittedName>
</protein>
<dbReference type="PANTHER" id="PTHR35357:SF8">
    <property type="entry name" value="OS01G0111000 PROTEIN"/>
    <property type="match status" value="1"/>
</dbReference>